<evidence type="ECO:0000313" key="25">
    <source>
        <dbReference type="Proteomes" id="UP000789901"/>
    </source>
</evidence>
<keyword evidence="18" id="KW-0862">Zinc</keyword>
<dbReference type="Pfam" id="PF02130">
    <property type="entry name" value="YbeY"/>
    <property type="match status" value="1"/>
</dbReference>
<comment type="catalytic activity">
    <reaction evidence="21">
        <text>guanosine(37) in tRNA + S-adenosyl-L-methionine = N(1)-methylguanosine(37) in tRNA + S-adenosyl-L-homocysteine + H(+)</text>
        <dbReference type="Rhea" id="RHEA:36899"/>
        <dbReference type="Rhea" id="RHEA-COMP:10145"/>
        <dbReference type="Rhea" id="RHEA-COMP:10147"/>
        <dbReference type="ChEBI" id="CHEBI:15378"/>
        <dbReference type="ChEBI" id="CHEBI:57856"/>
        <dbReference type="ChEBI" id="CHEBI:59789"/>
        <dbReference type="ChEBI" id="CHEBI:73542"/>
        <dbReference type="ChEBI" id="CHEBI:74269"/>
        <dbReference type="EC" id="2.1.1.228"/>
    </reaction>
</comment>
<evidence type="ECO:0000256" key="4">
    <source>
        <dbReference type="ARBA" id="ARBA00007630"/>
    </source>
</evidence>
<evidence type="ECO:0000256" key="5">
    <source>
        <dbReference type="ARBA" id="ARBA00010875"/>
    </source>
</evidence>
<gene>
    <name evidence="24" type="ORF">GMARGA_LOCUS1607</name>
</gene>
<dbReference type="Gene3D" id="1.10.1270.20">
    <property type="entry name" value="tRNA(m1g37)methyltransferase, domain 2"/>
    <property type="match status" value="1"/>
</dbReference>
<reference evidence="24 25" key="1">
    <citation type="submission" date="2021-06" db="EMBL/GenBank/DDBJ databases">
        <authorList>
            <person name="Kallberg Y."/>
            <person name="Tangrot J."/>
            <person name="Rosling A."/>
        </authorList>
    </citation>
    <scope>NUCLEOTIDE SEQUENCE [LARGE SCALE GENOMIC DNA]</scope>
    <source>
        <strain evidence="24 25">120-4 pot B 10/14</strain>
    </source>
</reference>
<comment type="function">
    <text evidence="2">Specifically methylates guanosine-37 in various tRNAs.</text>
</comment>
<dbReference type="InterPro" id="IPR002036">
    <property type="entry name" value="YbeY"/>
</dbReference>
<dbReference type="PANTHER" id="PTHR46417">
    <property type="entry name" value="TRNA (GUANINE-N(1)-)-METHYLTRANSFERASE"/>
    <property type="match status" value="1"/>
</dbReference>
<dbReference type="SUPFAM" id="SSF52058">
    <property type="entry name" value="L domain-like"/>
    <property type="match status" value="1"/>
</dbReference>
<name>A0ABM8VZU3_GIGMA</name>
<evidence type="ECO:0000256" key="9">
    <source>
        <dbReference type="ARBA" id="ARBA00022490"/>
    </source>
</evidence>
<dbReference type="SUPFAM" id="SSF75217">
    <property type="entry name" value="alpha/beta knot"/>
    <property type="match status" value="1"/>
</dbReference>
<organism evidence="24 25">
    <name type="scientific">Gigaspora margarita</name>
    <dbReference type="NCBI Taxonomy" id="4874"/>
    <lineage>
        <taxon>Eukaryota</taxon>
        <taxon>Fungi</taxon>
        <taxon>Fungi incertae sedis</taxon>
        <taxon>Mucoromycota</taxon>
        <taxon>Glomeromycotina</taxon>
        <taxon>Glomeromycetes</taxon>
        <taxon>Diversisporales</taxon>
        <taxon>Gigasporaceae</taxon>
        <taxon>Gigaspora</taxon>
    </lineage>
</organism>
<keyword evidence="16" id="KW-0255">Endonuclease</keyword>
<keyword evidence="17" id="KW-0378">Hydrolase</keyword>
<proteinExistence type="inferred from homology"/>
<dbReference type="InterPro" id="IPR016009">
    <property type="entry name" value="tRNA_MeTrfase_TRMD/TRM10"/>
</dbReference>
<dbReference type="Gene3D" id="3.80.10.10">
    <property type="entry name" value="Ribonuclease Inhibitor"/>
    <property type="match status" value="2"/>
</dbReference>
<dbReference type="HAMAP" id="MF_00009">
    <property type="entry name" value="Endoribonucl_YbeY"/>
    <property type="match status" value="1"/>
</dbReference>
<evidence type="ECO:0000256" key="22">
    <source>
        <dbReference type="SAM" id="Coils"/>
    </source>
</evidence>
<comment type="subunit">
    <text evidence="6">Homodimer.</text>
</comment>
<evidence type="ECO:0000256" key="15">
    <source>
        <dbReference type="ARBA" id="ARBA00022723"/>
    </source>
</evidence>
<keyword evidence="10" id="KW-0489">Methyltransferase</keyword>
<feature type="coiled-coil region" evidence="22">
    <location>
        <begin position="406"/>
        <end position="447"/>
    </location>
</feature>
<evidence type="ECO:0000256" key="7">
    <source>
        <dbReference type="ARBA" id="ARBA00012807"/>
    </source>
</evidence>
<evidence type="ECO:0000256" key="16">
    <source>
        <dbReference type="ARBA" id="ARBA00022759"/>
    </source>
</evidence>
<dbReference type="Pfam" id="PF01746">
    <property type="entry name" value="tRNA_m1G_MT"/>
    <property type="match status" value="1"/>
</dbReference>
<keyword evidence="14" id="KW-0540">Nuclease</keyword>
<comment type="similarity">
    <text evidence="4">Belongs to the RNA methyltransferase TrmD family.</text>
</comment>
<comment type="similarity">
    <text evidence="5">Belongs to the endoribonuclease YbeY family.</text>
</comment>
<keyword evidence="11" id="KW-0808">Transferase</keyword>
<dbReference type="PROSITE" id="PS01306">
    <property type="entry name" value="UPF0054"/>
    <property type="match status" value="1"/>
</dbReference>
<evidence type="ECO:0000256" key="21">
    <source>
        <dbReference type="ARBA" id="ARBA00047783"/>
    </source>
</evidence>
<evidence type="ECO:0000256" key="14">
    <source>
        <dbReference type="ARBA" id="ARBA00022722"/>
    </source>
</evidence>
<dbReference type="NCBIfam" id="TIGR00043">
    <property type="entry name" value="rRNA maturation RNase YbeY"/>
    <property type="match status" value="1"/>
</dbReference>
<keyword evidence="13" id="KW-0819">tRNA processing</keyword>
<accession>A0ABM8VZU3</accession>
<keyword evidence="15" id="KW-0479">Metal-binding</keyword>
<comment type="caution">
    <text evidence="24">The sequence shown here is derived from an EMBL/GenBank/DDBJ whole genome shotgun (WGS) entry which is preliminary data.</text>
</comment>
<protein>
    <recommendedName>
        <fullName evidence="8">tRNA (guanine-N(1)-)-methyltransferase</fullName>
        <ecNumber evidence="7">2.1.1.228</ecNumber>
    </recommendedName>
    <alternativeName>
        <fullName evidence="19">M1G-methyltransferase</fullName>
    </alternativeName>
    <alternativeName>
        <fullName evidence="20">tRNA [GM37] methyltransferase</fullName>
    </alternativeName>
</protein>
<dbReference type="InterPro" id="IPR029026">
    <property type="entry name" value="tRNA_m1G_MTases_N"/>
</dbReference>
<evidence type="ECO:0000256" key="12">
    <source>
        <dbReference type="ARBA" id="ARBA00022691"/>
    </source>
</evidence>
<dbReference type="SUPFAM" id="SSF55486">
    <property type="entry name" value="Metalloproteases ('zincins'), catalytic domain"/>
    <property type="match status" value="1"/>
</dbReference>
<dbReference type="InterPro" id="IPR002649">
    <property type="entry name" value="tRNA_m1G_MeTrfase_TrmD"/>
</dbReference>
<dbReference type="Gene3D" id="3.40.390.30">
    <property type="entry name" value="Metalloproteases ('zincins'), catalytic domain"/>
    <property type="match status" value="1"/>
</dbReference>
<evidence type="ECO:0000256" key="13">
    <source>
        <dbReference type="ARBA" id="ARBA00022694"/>
    </source>
</evidence>
<comment type="cofactor">
    <cofactor evidence="1">
        <name>Zn(2+)</name>
        <dbReference type="ChEBI" id="CHEBI:29105"/>
    </cofactor>
</comment>
<keyword evidence="12" id="KW-0949">S-adenosyl-L-methionine</keyword>
<dbReference type="Proteomes" id="UP000789901">
    <property type="component" value="Unassembled WGS sequence"/>
</dbReference>
<dbReference type="EC" id="2.1.1.228" evidence="7"/>
<dbReference type="InterPro" id="IPR032675">
    <property type="entry name" value="LRR_dom_sf"/>
</dbReference>
<dbReference type="EMBL" id="CAJVQB010000432">
    <property type="protein sequence ID" value="CAG8488604.1"/>
    <property type="molecule type" value="Genomic_DNA"/>
</dbReference>
<evidence type="ECO:0000256" key="19">
    <source>
        <dbReference type="ARBA" id="ARBA00029736"/>
    </source>
</evidence>
<evidence type="ECO:0000259" key="23">
    <source>
        <dbReference type="Pfam" id="PF01746"/>
    </source>
</evidence>
<dbReference type="InterPro" id="IPR029028">
    <property type="entry name" value="Alpha/beta_knot_MTases"/>
</dbReference>
<dbReference type="InterPro" id="IPR020549">
    <property type="entry name" value="YbeY_CS"/>
</dbReference>
<comment type="subcellular location">
    <subcellularLocation>
        <location evidence="3">Cytoplasm</location>
    </subcellularLocation>
</comment>
<keyword evidence="25" id="KW-1185">Reference proteome</keyword>
<evidence type="ECO:0000256" key="10">
    <source>
        <dbReference type="ARBA" id="ARBA00022603"/>
    </source>
</evidence>
<evidence type="ECO:0000256" key="20">
    <source>
        <dbReference type="ARBA" id="ARBA00033392"/>
    </source>
</evidence>
<dbReference type="Gene3D" id="3.40.1280.10">
    <property type="match status" value="1"/>
</dbReference>
<evidence type="ECO:0000256" key="6">
    <source>
        <dbReference type="ARBA" id="ARBA00011738"/>
    </source>
</evidence>
<evidence type="ECO:0000256" key="8">
    <source>
        <dbReference type="ARBA" id="ARBA00014679"/>
    </source>
</evidence>
<evidence type="ECO:0000256" key="2">
    <source>
        <dbReference type="ARBA" id="ARBA00002634"/>
    </source>
</evidence>
<dbReference type="PANTHER" id="PTHR46417:SF1">
    <property type="entry name" value="TRNA (GUANINE-N(1)-)-METHYLTRANSFERASE"/>
    <property type="match status" value="1"/>
</dbReference>
<evidence type="ECO:0000256" key="17">
    <source>
        <dbReference type="ARBA" id="ARBA00022801"/>
    </source>
</evidence>
<evidence type="ECO:0000256" key="18">
    <source>
        <dbReference type="ARBA" id="ARBA00022833"/>
    </source>
</evidence>
<sequence>MGSEQSILTTTENIYKEPSFQEYFDQRYPSKERKDAREIDLWFSSTREFNGNLDLSEFVNLERIRVKSGEKLTSLDLRQNTKLVELRFENTKLTKLDLGNNHNLKRVNIDQNGAELSLAVFSRLFNLELLFLSNSKFCGELKELNGCKKLKELKIENNKGRKEIDGRLEDLPNRLTCFKCDGRVEGYKGNERLEQEIPRRKRKKKEAFCVWEKKIGELDCSLNKITFLDLSNCPNLEKLDCEDNEIEKLELSKNEKLIKLNCSSNNLKKLNLENNLNLEVIDVKANKIEANLNIFSHLTKLRDLEVGIRVLKTGYAMISKFMVRQDQLSTNSEFSNNNNFSGSLAALINAVNTKFQEIQNASKQQLQELTTSLFPNIRVREDINLEEGVMEDMDNFHQQSSSSKTLQEFSEDYLTLNRENRQQKARIRELENEITTLKTFAELEKQELAAKIQALKKYNAISEYYVFPYRQNLERIFANEKGGGIKNKIISSQLQRELRQIVSEKELPLSFISLERVINETEYSEDYEVISTIAKLEKLKPRSVEFIKFKKKHIRQILEKNTFLNELTLIEEKEGTEFFICVSLLLDSIKRKEKEIDSLEYKKLQAARENAITEINNLLTPEEQEIVYSHQIQINIPYLEILPTYCGCEILPPSLQLPFFGRQKYKYNPEQRDKYFVANGHYPEYEQIHYHHIENCLKTLEQINEFKNQVIAAIQKERPIFKLEPEDEINILTKTIGQITSSLAANSPEFRGSKEFKHVLLRQQNYVDYPFEPELQWDYYRGKVDDYPYGGGAGMLLKIEPLVYALANIQEIYPQSYFILLSPQGKKFQQKEVARLLNQTPNLVFICGRYEGFDERIINYVDEQISVGDFITMGGEIPALAITEALIRAIPGAIQAESYQQETFTNSRLDYANYAPPRVFEDLAVPEVLLSGHHQKIAVWREENIKKKVQSSQGKQKKKKPLPNPNKWRLIGELFSTLPTKKSIFGFVRDEVGGKLIKRRQAERQKKRWLTTTLTKPKFNESKLTISVSKPEYTLSEEIREKLAKILKIVVENQNISGLVSLSLISKKTSQKLNLRYRKINKSTDVLAFPFYYNYQKEIGSCSTGKLRDLGDIFICYPVAQEQAQENQHSLFQEICFLFLHGLLHLLGYDHEKDKDRKIMFELQDQILEQANLKI</sequence>
<evidence type="ECO:0000256" key="11">
    <source>
        <dbReference type="ARBA" id="ARBA00022679"/>
    </source>
</evidence>
<keyword evidence="9" id="KW-0963">Cytoplasm</keyword>
<keyword evidence="22" id="KW-0175">Coiled coil</keyword>
<dbReference type="InterPro" id="IPR023148">
    <property type="entry name" value="tRNA_m1G_MeTrfase_C_sf"/>
</dbReference>
<dbReference type="InterPro" id="IPR023091">
    <property type="entry name" value="MetalPrtase_cat_dom_sf_prd"/>
</dbReference>
<evidence type="ECO:0000256" key="3">
    <source>
        <dbReference type="ARBA" id="ARBA00004496"/>
    </source>
</evidence>
<evidence type="ECO:0000256" key="1">
    <source>
        <dbReference type="ARBA" id="ARBA00001947"/>
    </source>
</evidence>
<evidence type="ECO:0000313" key="24">
    <source>
        <dbReference type="EMBL" id="CAG8488604.1"/>
    </source>
</evidence>
<feature type="domain" description="tRNA methyltransferase TRMD/TRM10-type" evidence="23">
    <location>
        <begin position="783"/>
        <end position="950"/>
    </location>
</feature>